<dbReference type="EMBL" id="CH474010">
    <property type="protein sequence ID" value="EDL94104.1"/>
    <property type="molecule type" value="Genomic_DNA"/>
</dbReference>
<name>A6K056_RAT</name>
<organism evidence="1 2">
    <name type="scientific">Rattus norvegicus</name>
    <name type="common">Rat</name>
    <dbReference type="NCBI Taxonomy" id="10116"/>
    <lineage>
        <taxon>Eukaryota</taxon>
        <taxon>Metazoa</taxon>
        <taxon>Chordata</taxon>
        <taxon>Craniata</taxon>
        <taxon>Vertebrata</taxon>
        <taxon>Euteleostomi</taxon>
        <taxon>Mammalia</taxon>
        <taxon>Eutheria</taxon>
        <taxon>Euarchontoglires</taxon>
        <taxon>Glires</taxon>
        <taxon>Rodentia</taxon>
        <taxon>Myomorpha</taxon>
        <taxon>Muroidea</taxon>
        <taxon>Muridae</taxon>
        <taxon>Murinae</taxon>
        <taxon>Rattus</taxon>
    </lineage>
</organism>
<dbReference type="Proteomes" id="UP000234681">
    <property type="component" value="Chromosome 15"/>
</dbReference>
<accession>A6K056</accession>
<reference evidence="1 2" key="1">
    <citation type="submission" date="2005-07" db="EMBL/GenBank/DDBJ databases">
        <authorList>
            <person name="Mural R.J."/>
            <person name="Li P.W."/>
            <person name="Adams M.D."/>
            <person name="Amanatides P.G."/>
            <person name="Baden-Tillson H."/>
            <person name="Barnstead M."/>
            <person name="Chin S.H."/>
            <person name="Dew I."/>
            <person name="Evans C.A."/>
            <person name="Ferriera S."/>
            <person name="Flanigan M."/>
            <person name="Fosler C."/>
            <person name="Glodek A."/>
            <person name="Gu Z."/>
            <person name="Holt R.A."/>
            <person name="Jennings D."/>
            <person name="Kraft C.L."/>
            <person name="Lu F."/>
            <person name="Nguyen T."/>
            <person name="Nusskern D.R."/>
            <person name="Pfannkoch C.M."/>
            <person name="Sitter C."/>
            <person name="Sutton G.G."/>
            <person name="Venter J.C."/>
            <person name="Wang Z."/>
            <person name="Woodage T."/>
            <person name="Zheng X.H."/>
            <person name="Zhong F."/>
        </authorList>
    </citation>
    <scope>NUCLEOTIDE SEQUENCE [LARGE SCALE GENOMIC DNA]</scope>
    <source>
        <strain>BN</strain>
        <strain evidence="2">Sprague-Dawley</strain>
    </source>
</reference>
<proteinExistence type="predicted"/>
<sequence>MYFIFKVTAITHGPILLAYCFLCYVKRSAEQSRAEQSRSAKLVQWSLHRSLNTGRGT</sequence>
<dbReference type="AlphaFoldDB" id="A6K056"/>
<evidence type="ECO:0000313" key="1">
    <source>
        <dbReference type="EMBL" id="EDL94104.1"/>
    </source>
</evidence>
<protein>
    <submittedName>
        <fullName evidence="1">RCG42216, isoform CRA_c</fullName>
    </submittedName>
</protein>
<evidence type="ECO:0000313" key="2">
    <source>
        <dbReference type="Proteomes" id="UP000234681"/>
    </source>
</evidence>
<gene>
    <name evidence="1" type="ORF">rCG_42216</name>
</gene>